<feature type="compositionally biased region" description="Polar residues" evidence="1">
    <location>
        <begin position="83"/>
        <end position="92"/>
    </location>
</feature>
<keyword evidence="2" id="KW-0472">Membrane</keyword>
<dbReference type="Proteomes" id="UP000186819">
    <property type="component" value="Unassembled WGS sequence"/>
</dbReference>
<evidence type="ECO:0000256" key="2">
    <source>
        <dbReference type="SAM" id="Phobius"/>
    </source>
</evidence>
<dbReference type="RefSeq" id="WP_139335923.1">
    <property type="nucleotide sequence ID" value="NZ_FTMD01000006.1"/>
</dbReference>
<sequence>MFAFALRPLVLAVLVTTLVWALVLGWWQAAGFEPSTIDVATHLVFLPATLLAGFWLLRAFIEHLRLSPPSAANAHPPPAPETSGLQTSAASSPTRRPDALLIAFALQCAHGTDPAQVLDAGRHGCAPPLDDHLRDAHGFPVFAARVADLSPEALDEALYDRAVDLSQPNREEERRALAMLHMTLPRALDEIAESITLHPAAIRSVFWLSDRDWPDEQRARHAAWLQRKHLAPRGIAPADVQFRHVQDDAHAFEIIDDVTAALNRQESPAVALVMGAVSHVGEGTVANWEAGSHLFTAHTQDGRIPGEAAAVLLLANPAGAALVRRVPSPRLSRAASGRSARAGDAEATTDGSLLGSLIDGILADMHLDAAHIANVLADADHRAPVTKELLRTLSERFPALEPLSDTISLGPATGFASPIGGLVALLCAAEAANAADGLALCLTCQSPNARAAMIVDASPLNSSSPPQTPASAPAAT</sequence>
<feature type="transmembrane region" description="Helical" evidence="2">
    <location>
        <begin position="9"/>
        <end position="27"/>
    </location>
</feature>
<name>A0A1N6VCW5_9RHOO</name>
<dbReference type="OrthoDB" id="9178072at2"/>
<keyword evidence="2" id="KW-0812">Transmembrane</keyword>
<accession>A0A1N6VCW5</accession>
<reference evidence="4" key="1">
    <citation type="submission" date="2017-01" db="EMBL/GenBank/DDBJ databases">
        <authorList>
            <person name="Varghese N."/>
            <person name="Submissions S."/>
        </authorList>
    </citation>
    <scope>NUCLEOTIDE SEQUENCE [LARGE SCALE GENOMIC DNA]</scope>
    <source>
        <strain evidence="4">ATCC 51758</strain>
    </source>
</reference>
<keyword evidence="2" id="KW-1133">Transmembrane helix</keyword>
<protein>
    <recommendedName>
        <fullName evidence="5">3-oxoacyl-[acyl-carrier-protein] synthase-1</fullName>
    </recommendedName>
</protein>
<evidence type="ECO:0008006" key="5">
    <source>
        <dbReference type="Google" id="ProtNLM"/>
    </source>
</evidence>
<dbReference type="EMBL" id="FTMD01000006">
    <property type="protein sequence ID" value="SIQ75665.1"/>
    <property type="molecule type" value="Genomic_DNA"/>
</dbReference>
<dbReference type="STRING" id="34027.SAMN05421829_106241"/>
<proteinExistence type="predicted"/>
<keyword evidence="4" id="KW-1185">Reference proteome</keyword>
<evidence type="ECO:0000313" key="3">
    <source>
        <dbReference type="EMBL" id="SIQ75665.1"/>
    </source>
</evidence>
<evidence type="ECO:0000256" key="1">
    <source>
        <dbReference type="SAM" id="MobiDB-lite"/>
    </source>
</evidence>
<organism evidence="3 4">
    <name type="scientific">Aromatoleum tolulyticum</name>
    <dbReference type="NCBI Taxonomy" id="34027"/>
    <lineage>
        <taxon>Bacteria</taxon>
        <taxon>Pseudomonadati</taxon>
        <taxon>Pseudomonadota</taxon>
        <taxon>Betaproteobacteria</taxon>
        <taxon>Rhodocyclales</taxon>
        <taxon>Rhodocyclaceae</taxon>
        <taxon>Aromatoleum</taxon>
    </lineage>
</organism>
<feature type="transmembrane region" description="Helical" evidence="2">
    <location>
        <begin position="39"/>
        <end position="57"/>
    </location>
</feature>
<evidence type="ECO:0000313" key="4">
    <source>
        <dbReference type="Proteomes" id="UP000186819"/>
    </source>
</evidence>
<gene>
    <name evidence="3" type="ORF">SAMN05421829_106241</name>
</gene>
<dbReference type="AlphaFoldDB" id="A0A1N6VCW5"/>
<feature type="region of interest" description="Disordered" evidence="1">
    <location>
        <begin position="71"/>
        <end position="92"/>
    </location>
</feature>